<organism evidence="2 3">
    <name type="scientific">Amborella trichopoda</name>
    <dbReference type="NCBI Taxonomy" id="13333"/>
    <lineage>
        <taxon>Eukaryota</taxon>
        <taxon>Viridiplantae</taxon>
        <taxon>Streptophyta</taxon>
        <taxon>Embryophyta</taxon>
        <taxon>Tracheophyta</taxon>
        <taxon>Spermatophyta</taxon>
        <taxon>Magnoliopsida</taxon>
        <taxon>Amborellales</taxon>
        <taxon>Amborellaceae</taxon>
        <taxon>Amborella</taxon>
    </lineage>
</organism>
<dbReference type="PANTHER" id="PTHR31896">
    <property type="entry name" value="FAMILY REGULATORY PROTEIN, PUTATIVE (AFU_ORTHOLOGUE AFUA_3G14730)-RELATED"/>
    <property type="match status" value="1"/>
</dbReference>
<gene>
    <name evidence="2" type="ORF">AMTR_s04066p00009030</name>
</gene>
<dbReference type="Gene3D" id="3.30.559.10">
    <property type="entry name" value="Chloramphenicol acetyltransferase-like domain"/>
    <property type="match status" value="3"/>
</dbReference>
<dbReference type="HOGENOM" id="CLU_014546_3_2_1"/>
<dbReference type="Proteomes" id="UP000017836">
    <property type="component" value="Unassembled WGS sequence"/>
</dbReference>
<keyword evidence="1" id="KW-0808">Transferase</keyword>
<dbReference type="GO" id="GO:0016740">
    <property type="term" value="F:transferase activity"/>
    <property type="evidence" value="ECO:0007669"/>
    <property type="project" value="UniProtKB-KW"/>
</dbReference>
<reference evidence="3" key="1">
    <citation type="journal article" date="2013" name="Science">
        <title>The Amborella genome and the evolution of flowering plants.</title>
        <authorList>
            <consortium name="Amborella Genome Project"/>
        </authorList>
    </citation>
    <scope>NUCLEOTIDE SEQUENCE [LARGE SCALE GENOMIC DNA]</scope>
</reference>
<keyword evidence="3" id="KW-1185">Reference proteome</keyword>
<name>U5CWW1_AMBTC</name>
<dbReference type="Gramene" id="ERM93426">
    <property type="protein sequence ID" value="ERM93426"/>
    <property type="gene ID" value="AMTR_s04066p00009030"/>
</dbReference>
<accession>U5CWW1</accession>
<evidence type="ECO:0000256" key="1">
    <source>
        <dbReference type="ARBA" id="ARBA00022679"/>
    </source>
</evidence>
<dbReference type="Pfam" id="PF02458">
    <property type="entry name" value="Transferase"/>
    <property type="match status" value="2"/>
</dbReference>
<evidence type="ECO:0000313" key="3">
    <source>
        <dbReference type="Proteomes" id="UP000017836"/>
    </source>
</evidence>
<evidence type="ECO:0008006" key="4">
    <source>
        <dbReference type="Google" id="ProtNLM"/>
    </source>
</evidence>
<evidence type="ECO:0000313" key="2">
    <source>
        <dbReference type="EMBL" id="ERM93426.1"/>
    </source>
</evidence>
<dbReference type="InterPro" id="IPR051283">
    <property type="entry name" value="Sec_Metabolite_Acyltrans"/>
</dbReference>
<dbReference type="OMA" id="YQLGVHF"/>
<dbReference type="PANTHER" id="PTHR31896:SF12">
    <property type="entry name" value="HXXXD-TYPE ACYL-TRANSFERASE FAMILY PROTEIN"/>
    <property type="match status" value="1"/>
</dbReference>
<dbReference type="EMBL" id="KI397751">
    <property type="protein sequence ID" value="ERM93426.1"/>
    <property type="molecule type" value="Genomic_DNA"/>
</dbReference>
<proteinExistence type="predicted"/>
<dbReference type="eggNOG" id="ENOG502QT1Q">
    <property type="taxonomic scope" value="Eukaryota"/>
</dbReference>
<sequence length="388" mass="42213">MGLTQARFLHKMELTSPSLQQAMAPIPSSFPLTNCTVYPSRPSPVERYDLTPWDLAMLSVHYIQKGVLLGQAPTSLSSVLDGLKVSLADCLAHFVPLAGRLATHTDGSIYIHCNDAGAAFIHAKATHLTVDDIVASPYVTDDVKSFFALDGVIGHDGHKLPLLAVQVSGISVCAFASAILLHAIQHVWTLKFICIGHPLFANNGLLNHEQVTELSDGLFIGCSMNHAVGVGSSFWHFFNSWAEISRGDGNSLKISRPPVLEPWFLRDRHIAMHLSEDTLERYSPPPLPERFFHFSTRSIALLKHKANMHIDEDVSSKISSLQSLTALMWRAVTRAHGLPTTQTTKCGQAVGNRSRLSPPLSPDYFGNSIQGIVASATVGELLSQDLAG</sequence>
<protein>
    <recommendedName>
        <fullName evidence="4">Acetyltransferase</fullName>
    </recommendedName>
</protein>
<dbReference type="AlphaFoldDB" id="U5CWW1"/>
<dbReference type="InterPro" id="IPR023213">
    <property type="entry name" value="CAT-like_dom_sf"/>
</dbReference>